<keyword evidence="6" id="KW-0496">Mitochondrion</keyword>
<dbReference type="OrthoDB" id="59229at2759"/>
<protein>
    <submittedName>
        <fullName evidence="7">11337_t:CDS:1</fullName>
    </submittedName>
</protein>
<feature type="non-terminal residue" evidence="7">
    <location>
        <position position="1"/>
    </location>
</feature>
<dbReference type="GO" id="GO:0016491">
    <property type="term" value="F:oxidoreductase activity"/>
    <property type="evidence" value="ECO:0007669"/>
    <property type="project" value="UniProtKB-KW"/>
</dbReference>
<evidence type="ECO:0000256" key="2">
    <source>
        <dbReference type="ARBA" id="ARBA00004173"/>
    </source>
</evidence>
<dbReference type="SUPFAM" id="SSF52833">
    <property type="entry name" value="Thioredoxin-like"/>
    <property type="match status" value="1"/>
</dbReference>
<comment type="caution">
    <text evidence="7">The sequence shown here is derived from an EMBL/GenBank/DDBJ whole genome shotgun (WGS) entry which is preliminary data.</text>
</comment>
<evidence type="ECO:0000256" key="4">
    <source>
        <dbReference type="ARBA" id="ARBA00022946"/>
    </source>
</evidence>
<sequence length="108" mass="11962">TSLRTNPDAFSIDVLDYTRNPPTPDQVQLISSYLNRSAKSEVGNAAKGGDDTSTAEEVLRGARNQLETDKKPVLVDWQTGRAIFAGEEQSVERFLEEGGYLKSTKREE</sequence>
<accession>A0A9N9CS86</accession>
<evidence type="ECO:0000256" key="1">
    <source>
        <dbReference type="ARBA" id="ARBA00002963"/>
    </source>
</evidence>
<proteinExistence type="inferred from homology"/>
<dbReference type="Pfam" id="PF07955">
    <property type="entry name" value="DUF1687"/>
    <property type="match status" value="1"/>
</dbReference>
<comment type="similarity">
    <text evidence="3">Belongs to the FMP46 family.</text>
</comment>
<dbReference type="InterPro" id="IPR012882">
    <property type="entry name" value="Fmp46"/>
</dbReference>
<comment type="function">
    <text evidence="1">Putative mitochondrial redox protein which could be involved in the reduction of small toxic molecules.</text>
</comment>
<dbReference type="EMBL" id="CAJVPJ010001972">
    <property type="protein sequence ID" value="CAG8609264.1"/>
    <property type="molecule type" value="Genomic_DNA"/>
</dbReference>
<evidence type="ECO:0000256" key="5">
    <source>
        <dbReference type="ARBA" id="ARBA00023002"/>
    </source>
</evidence>
<comment type="subcellular location">
    <subcellularLocation>
        <location evidence="2">Mitochondrion</location>
    </subcellularLocation>
</comment>
<reference evidence="7" key="1">
    <citation type="submission" date="2021-06" db="EMBL/GenBank/DDBJ databases">
        <authorList>
            <person name="Kallberg Y."/>
            <person name="Tangrot J."/>
            <person name="Rosling A."/>
        </authorList>
    </citation>
    <scope>NUCLEOTIDE SEQUENCE</scope>
    <source>
        <strain evidence="7">IA702</strain>
    </source>
</reference>
<evidence type="ECO:0000256" key="6">
    <source>
        <dbReference type="ARBA" id="ARBA00023128"/>
    </source>
</evidence>
<gene>
    <name evidence="7" type="ORF">POCULU_LOCUS7865</name>
</gene>
<dbReference type="PANTHER" id="PTHR28071">
    <property type="entry name" value="REDOX PROTEIN FMP46, MITOCHONDRIAL-RELATED"/>
    <property type="match status" value="1"/>
</dbReference>
<name>A0A9N9CS86_9GLOM</name>
<evidence type="ECO:0000313" key="8">
    <source>
        <dbReference type="Proteomes" id="UP000789572"/>
    </source>
</evidence>
<keyword evidence="8" id="KW-1185">Reference proteome</keyword>
<dbReference type="PANTHER" id="PTHR28071:SF1">
    <property type="entry name" value="REDOX PROTEIN FMP46, MITOCHONDRIAL-RELATED"/>
    <property type="match status" value="1"/>
</dbReference>
<keyword evidence="5" id="KW-0560">Oxidoreductase</keyword>
<dbReference type="AlphaFoldDB" id="A0A9N9CS86"/>
<dbReference type="InterPro" id="IPR036249">
    <property type="entry name" value="Thioredoxin-like_sf"/>
</dbReference>
<evidence type="ECO:0000313" key="7">
    <source>
        <dbReference type="EMBL" id="CAG8609264.1"/>
    </source>
</evidence>
<evidence type="ECO:0000256" key="3">
    <source>
        <dbReference type="ARBA" id="ARBA00009734"/>
    </source>
</evidence>
<keyword evidence="4" id="KW-0809">Transit peptide</keyword>
<organism evidence="7 8">
    <name type="scientific">Paraglomus occultum</name>
    <dbReference type="NCBI Taxonomy" id="144539"/>
    <lineage>
        <taxon>Eukaryota</taxon>
        <taxon>Fungi</taxon>
        <taxon>Fungi incertae sedis</taxon>
        <taxon>Mucoromycota</taxon>
        <taxon>Glomeromycotina</taxon>
        <taxon>Glomeromycetes</taxon>
        <taxon>Paraglomerales</taxon>
        <taxon>Paraglomeraceae</taxon>
        <taxon>Paraglomus</taxon>
    </lineage>
</organism>
<dbReference type="GO" id="GO:0005739">
    <property type="term" value="C:mitochondrion"/>
    <property type="evidence" value="ECO:0007669"/>
    <property type="project" value="UniProtKB-SubCell"/>
</dbReference>
<dbReference type="Proteomes" id="UP000789572">
    <property type="component" value="Unassembled WGS sequence"/>
</dbReference>